<dbReference type="GeneID" id="66106760"/>
<keyword evidence="2" id="KW-1185">Reference proteome</keyword>
<gene>
    <name evidence="1" type="ORF">BT62DRAFT_923003</name>
</gene>
<dbReference type="OrthoDB" id="2990597at2759"/>
<dbReference type="Proteomes" id="UP000812287">
    <property type="component" value="Unassembled WGS sequence"/>
</dbReference>
<dbReference type="EMBL" id="MU250555">
    <property type="protein sequence ID" value="KAG7442001.1"/>
    <property type="molecule type" value="Genomic_DNA"/>
</dbReference>
<sequence length="238" mass="27027">MPVISSSVANTPCINLGVPGLLKKLNTIFGTSYILDNPSLPCHIFLERRDVATPINGDEWPVPVTKDVNFDLIRIEMVNAGAERAWTLQETYEAPTIGRKTGEDGFMEEEIQARLQGWHAFSGERGIPAYDERQSEEDAWIALVAVMSLCMWEELFFRYPQAGDRSKIWRPSWRQVMNEVLLSANPRWLGRITRSEEGLDIGSSEGNRRQGELLVVEDHSGAKHTFKFVAEYQYPIPE</sequence>
<organism evidence="1 2">
    <name type="scientific">Guyanagaster necrorhizus</name>
    <dbReference type="NCBI Taxonomy" id="856835"/>
    <lineage>
        <taxon>Eukaryota</taxon>
        <taxon>Fungi</taxon>
        <taxon>Dikarya</taxon>
        <taxon>Basidiomycota</taxon>
        <taxon>Agaricomycotina</taxon>
        <taxon>Agaricomycetes</taxon>
        <taxon>Agaricomycetidae</taxon>
        <taxon>Agaricales</taxon>
        <taxon>Marasmiineae</taxon>
        <taxon>Physalacriaceae</taxon>
        <taxon>Guyanagaster</taxon>
    </lineage>
</organism>
<protein>
    <submittedName>
        <fullName evidence="1">Uncharacterized protein</fullName>
    </submittedName>
</protein>
<dbReference type="RefSeq" id="XP_043035501.1">
    <property type="nucleotide sequence ID" value="XM_043184463.1"/>
</dbReference>
<dbReference type="AlphaFoldDB" id="A0A9P7VL70"/>
<accession>A0A9P7VL70</accession>
<reference evidence="1" key="1">
    <citation type="submission" date="2020-11" db="EMBL/GenBank/DDBJ databases">
        <title>Adaptations for nitrogen fixation in a non-lichenized fungal sporocarp promotes dispersal by wood-feeding termites.</title>
        <authorList>
            <consortium name="DOE Joint Genome Institute"/>
            <person name="Koch R.A."/>
            <person name="Yoon G."/>
            <person name="Arayal U."/>
            <person name="Lail K."/>
            <person name="Amirebrahimi M."/>
            <person name="Labutti K."/>
            <person name="Lipzen A."/>
            <person name="Riley R."/>
            <person name="Barry K."/>
            <person name="Henrissat B."/>
            <person name="Grigoriev I.V."/>
            <person name="Herr J.R."/>
            <person name="Aime M.C."/>
        </authorList>
    </citation>
    <scope>NUCLEOTIDE SEQUENCE</scope>
    <source>
        <strain evidence="1">MCA 3950</strain>
    </source>
</reference>
<evidence type="ECO:0000313" key="2">
    <source>
        <dbReference type="Proteomes" id="UP000812287"/>
    </source>
</evidence>
<evidence type="ECO:0000313" key="1">
    <source>
        <dbReference type="EMBL" id="KAG7442001.1"/>
    </source>
</evidence>
<name>A0A9P7VL70_9AGAR</name>
<comment type="caution">
    <text evidence="1">The sequence shown here is derived from an EMBL/GenBank/DDBJ whole genome shotgun (WGS) entry which is preliminary data.</text>
</comment>
<proteinExistence type="predicted"/>